<dbReference type="EMBL" id="CAAHFG010000004">
    <property type="protein sequence ID" value="VGO17333.1"/>
    <property type="molecule type" value="Genomic_DNA"/>
</dbReference>
<comment type="subcellular location">
    <subcellularLocation>
        <location evidence="1">Cell membrane</location>
        <topology evidence="1">Multi-pass membrane protein</topology>
    </subcellularLocation>
</comment>
<keyword evidence="5 7" id="KW-1133">Transmembrane helix</keyword>
<keyword evidence="9" id="KW-1185">Reference proteome</keyword>
<dbReference type="AlphaFoldDB" id="A0A6C2UBT3"/>
<evidence type="ECO:0000256" key="6">
    <source>
        <dbReference type="ARBA" id="ARBA00023136"/>
    </source>
</evidence>
<keyword evidence="4 7" id="KW-0812">Transmembrane</keyword>
<dbReference type="GO" id="GO:0005886">
    <property type="term" value="C:plasma membrane"/>
    <property type="evidence" value="ECO:0007669"/>
    <property type="project" value="UniProtKB-SubCell"/>
</dbReference>
<keyword evidence="6 7" id="KW-0472">Membrane</keyword>
<comment type="similarity">
    <text evidence="2">Belongs to the CPA3 antiporters (TC 2.A.63) subunit E family.</text>
</comment>
<evidence type="ECO:0000256" key="4">
    <source>
        <dbReference type="ARBA" id="ARBA00022692"/>
    </source>
</evidence>
<evidence type="ECO:0000256" key="1">
    <source>
        <dbReference type="ARBA" id="ARBA00004651"/>
    </source>
</evidence>
<dbReference type="PANTHER" id="PTHR34584">
    <property type="entry name" value="NA(+)/H(+) ANTIPORTER SUBUNIT E1"/>
    <property type="match status" value="1"/>
</dbReference>
<evidence type="ECO:0000256" key="3">
    <source>
        <dbReference type="ARBA" id="ARBA00022475"/>
    </source>
</evidence>
<dbReference type="Pfam" id="PF01899">
    <property type="entry name" value="MNHE"/>
    <property type="match status" value="1"/>
</dbReference>
<gene>
    <name evidence="8" type="primary">mrpE</name>
    <name evidence="8" type="ORF">PDESU_05929</name>
</gene>
<evidence type="ECO:0000313" key="9">
    <source>
        <dbReference type="Proteomes" id="UP000366872"/>
    </source>
</evidence>
<dbReference type="PANTHER" id="PTHR34584:SF1">
    <property type="entry name" value="NA(+)_H(+) ANTIPORTER SUBUNIT E1"/>
    <property type="match status" value="1"/>
</dbReference>
<evidence type="ECO:0000256" key="2">
    <source>
        <dbReference type="ARBA" id="ARBA00006228"/>
    </source>
</evidence>
<dbReference type="RefSeq" id="WP_136082816.1">
    <property type="nucleotide sequence ID" value="NZ_CAAHFG010000004.1"/>
</dbReference>
<feature type="transmembrane region" description="Helical" evidence="7">
    <location>
        <begin position="12"/>
        <end position="37"/>
    </location>
</feature>
<reference evidence="8 9" key="1">
    <citation type="submission" date="2019-04" db="EMBL/GenBank/DDBJ databases">
        <authorList>
            <person name="Van Vliet M D."/>
        </authorList>
    </citation>
    <scope>NUCLEOTIDE SEQUENCE [LARGE SCALE GENOMIC DNA]</scope>
    <source>
        <strain evidence="8 9">F1</strain>
    </source>
</reference>
<dbReference type="InterPro" id="IPR002758">
    <property type="entry name" value="Cation_antiport_E"/>
</dbReference>
<organism evidence="8 9">
    <name type="scientific">Pontiella desulfatans</name>
    <dbReference type="NCBI Taxonomy" id="2750659"/>
    <lineage>
        <taxon>Bacteria</taxon>
        <taxon>Pseudomonadati</taxon>
        <taxon>Kiritimatiellota</taxon>
        <taxon>Kiritimatiellia</taxon>
        <taxon>Kiritimatiellales</taxon>
        <taxon>Pontiellaceae</taxon>
        <taxon>Pontiella</taxon>
    </lineage>
</organism>
<proteinExistence type="inferred from homology"/>
<name>A0A6C2UBT3_PONDE</name>
<dbReference type="GO" id="GO:0008324">
    <property type="term" value="F:monoatomic cation transmembrane transporter activity"/>
    <property type="evidence" value="ECO:0007669"/>
    <property type="project" value="InterPro"/>
</dbReference>
<dbReference type="Proteomes" id="UP000366872">
    <property type="component" value="Unassembled WGS sequence"/>
</dbReference>
<accession>A0A6C2UBT3</accession>
<protein>
    <submittedName>
        <fullName evidence="8">Na(+)/H(+) antiporter subunit E</fullName>
    </submittedName>
</protein>
<dbReference type="PIRSF" id="PIRSF019239">
    <property type="entry name" value="MrpE"/>
    <property type="match status" value="1"/>
</dbReference>
<evidence type="ECO:0000256" key="5">
    <source>
        <dbReference type="ARBA" id="ARBA00022989"/>
    </source>
</evidence>
<evidence type="ECO:0000256" key="7">
    <source>
        <dbReference type="SAM" id="Phobius"/>
    </source>
</evidence>
<evidence type="ECO:0000313" key="8">
    <source>
        <dbReference type="EMBL" id="VGO17333.1"/>
    </source>
</evidence>
<sequence length="159" mass="17989">MQLFVTNVLISLLWALLTGKVSVGNLAVGFVLGYVALTLLHSEKEERKNSYFRKSLQIVRFALFFTKELVVSSWRVARDVIKPLPEMRPGVVGIPIDAETDLEITLLANVISLTPGTLSLDVSPDRKTLYIHAMYVINPDDLRKEIKEGLERRLLELLR</sequence>
<keyword evidence="3" id="KW-1003">Cell membrane</keyword>